<dbReference type="AlphaFoldDB" id="M2MJG8"/>
<evidence type="ECO:0000313" key="3">
    <source>
        <dbReference type="Proteomes" id="UP000011761"/>
    </source>
</evidence>
<proteinExistence type="predicted"/>
<keyword evidence="3" id="KW-1185">Reference proteome</keyword>
<dbReference type="HOGENOM" id="CLU_058677_2_0_1"/>
<feature type="compositionally biased region" description="Gly residues" evidence="1">
    <location>
        <begin position="199"/>
        <end position="215"/>
    </location>
</feature>
<feature type="region of interest" description="Disordered" evidence="1">
    <location>
        <begin position="1"/>
        <end position="259"/>
    </location>
</feature>
<dbReference type="RefSeq" id="XP_007681427.1">
    <property type="nucleotide sequence ID" value="XM_007683237.1"/>
</dbReference>
<dbReference type="Proteomes" id="UP000011761">
    <property type="component" value="Unassembled WGS sequence"/>
</dbReference>
<gene>
    <name evidence="2" type="ORF">BAUCODRAFT_39606</name>
</gene>
<dbReference type="OMA" id="VTIMEPP"/>
<dbReference type="GeneID" id="19113840"/>
<feature type="compositionally biased region" description="Gly residues" evidence="1">
    <location>
        <begin position="136"/>
        <end position="148"/>
    </location>
</feature>
<evidence type="ECO:0000256" key="1">
    <source>
        <dbReference type="SAM" id="MobiDB-lite"/>
    </source>
</evidence>
<sequence length="259" mass="26486">MADDAAEPQSSTASRARRSSFAGQTFADLFGTSRPRPSNEGNSPPQQGGAITQAAAQAQRRRLSISTLGLSGSPTASPYGSFRGRQDSVGSANGSFDESAIEEETAPRDPTSAGTPATPFARRMSFGARALRDRGTAGGAGGGGGTGQNGTKSPPAASANPATAKPQTGTISSRDAKGRGSTDFWNENVRARAERTSFVGGGGGSGGSGGGGGGLTAPPVHQRAKSIAVMDPPIREMPKESQRPDHFQERILKGDFYMD</sequence>
<protein>
    <submittedName>
        <fullName evidence="2">Uncharacterized protein</fullName>
    </submittedName>
</protein>
<dbReference type="KEGG" id="bcom:BAUCODRAFT_39606"/>
<organism evidence="2 3">
    <name type="scientific">Baudoinia panamericana (strain UAMH 10762)</name>
    <name type="common">Angels' share fungus</name>
    <name type="synonym">Baudoinia compniacensis (strain UAMH 10762)</name>
    <dbReference type="NCBI Taxonomy" id="717646"/>
    <lineage>
        <taxon>Eukaryota</taxon>
        <taxon>Fungi</taxon>
        <taxon>Dikarya</taxon>
        <taxon>Ascomycota</taxon>
        <taxon>Pezizomycotina</taxon>
        <taxon>Dothideomycetes</taxon>
        <taxon>Dothideomycetidae</taxon>
        <taxon>Mycosphaerellales</taxon>
        <taxon>Teratosphaeriaceae</taxon>
        <taxon>Baudoinia</taxon>
    </lineage>
</organism>
<evidence type="ECO:0000313" key="2">
    <source>
        <dbReference type="EMBL" id="EMC91433.1"/>
    </source>
</evidence>
<name>M2MJG8_BAUPA</name>
<dbReference type="STRING" id="717646.M2MJG8"/>
<accession>M2MJG8</accession>
<feature type="compositionally biased region" description="Polar residues" evidence="1">
    <location>
        <begin position="35"/>
        <end position="45"/>
    </location>
</feature>
<reference evidence="2 3" key="1">
    <citation type="journal article" date="2012" name="PLoS Pathog.">
        <title>Diverse lifestyles and strategies of plant pathogenesis encoded in the genomes of eighteen Dothideomycetes fungi.</title>
        <authorList>
            <person name="Ohm R.A."/>
            <person name="Feau N."/>
            <person name="Henrissat B."/>
            <person name="Schoch C.L."/>
            <person name="Horwitz B.A."/>
            <person name="Barry K.W."/>
            <person name="Condon B.J."/>
            <person name="Copeland A.C."/>
            <person name="Dhillon B."/>
            <person name="Glaser F."/>
            <person name="Hesse C.N."/>
            <person name="Kosti I."/>
            <person name="LaButti K."/>
            <person name="Lindquist E.A."/>
            <person name="Lucas S."/>
            <person name="Salamov A.A."/>
            <person name="Bradshaw R.E."/>
            <person name="Ciuffetti L."/>
            <person name="Hamelin R.C."/>
            <person name="Kema G.H.J."/>
            <person name="Lawrence C."/>
            <person name="Scott J.A."/>
            <person name="Spatafora J.W."/>
            <person name="Turgeon B.G."/>
            <person name="de Wit P.J.G.M."/>
            <person name="Zhong S."/>
            <person name="Goodwin S.B."/>
            <person name="Grigoriev I.V."/>
        </authorList>
    </citation>
    <scope>NUCLEOTIDE SEQUENCE [LARGE SCALE GENOMIC DNA]</scope>
    <source>
        <strain evidence="2 3">UAMH 10762</strain>
    </source>
</reference>
<feature type="compositionally biased region" description="Basic and acidic residues" evidence="1">
    <location>
        <begin position="233"/>
        <end position="253"/>
    </location>
</feature>
<feature type="compositionally biased region" description="Low complexity" evidence="1">
    <location>
        <begin position="10"/>
        <end position="22"/>
    </location>
</feature>
<dbReference type="EMBL" id="KB445564">
    <property type="protein sequence ID" value="EMC91433.1"/>
    <property type="molecule type" value="Genomic_DNA"/>
</dbReference>
<dbReference type="OrthoDB" id="5384020at2759"/>
<feature type="compositionally biased region" description="Low complexity" evidence="1">
    <location>
        <begin position="149"/>
        <end position="166"/>
    </location>
</feature>
<dbReference type="eggNOG" id="ENOG502SA1F">
    <property type="taxonomic scope" value="Eukaryota"/>
</dbReference>
<feature type="compositionally biased region" description="Polar residues" evidence="1">
    <location>
        <begin position="64"/>
        <end position="78"/>
    </location>
</feature>
<feature type="compositionally biased region" description="Low complexity" evidence="1">
    <location>
        <begin position="46"/>
        <end position="58"/>
    </location>
</feature>